<evidence type="ECO:0000313" key="6">
    <source>
        <dbReference type="Proteomes" id="UP001156882"/>
    </source>
</evidence>
<dbReference type="Proteomes" id="UP001156882">
    <property type="component" value="Unassembled WGS sequence"/>
</dbReference>
<gene>
    <name evidence="5" type="primary">rfaH</name>
    <name evidence="5" type="ORF">GCM10007874_29450</name>
</gene>
<feature type="domain" description="NusG-like N-terminal" evidence="4">
    <location>
        <begin position="6"/>
        <end position="105"/>
    </location>
</feature>
<dbReference type="InterPro" id="IPR008991">
    <property type="entry name" value="Translation_prot_SH3-like_sf"/>
</dbReference>
<dbReference type="InterPro" id="IPR036735">
    <property type="entry name" value="NGN_dom_sf"/>
</dbReference>
<dbReference type="SMART" id="SM00738">
    <property type="entry name" value="NGN"/>
    <property type="match status" value="1"/>
</dbReference>
<organism evidence="5 6">
    <name type="scientific">Labrys miyagiensis</name>
    <dbReference type="NCBI Taxonomy" id="346912"/>
    <lineage>
        <taxon>Bacteria</taxon>
        <taxon>Pseudomonadati</taxon>
        <taxon>Pseudomonadota</taxon>
        <taxon>Alphaproteobacteria</taxon>
        <taxon>Hyphomicrobiales</taxon>
        <taxon>Xanthobacteraceae</taxon>
        <taxon>Labrys</taxon>
    </lineage>
</organism>
<proteinExistence type="predicted"/>
<dbReference type="PANTHER" id="PTHR30265">
    <property type="entry name" value="RHO-INTERACTING TRANSCRIPTION TERMINATION FACTOR NUSG"/>
    <property type="match status" value="1"/>
</dbReference>
<comment type="caution">
    <text evidence="5">The sequence shown here is derived from an EMBL/GenBank/DDBJ whole genome shotgun (WGS) entry which is preliminary data.</text>
</comment>
<keyword evidence="6" id="KW-1185">Reference proteome</keyword>
<sequence>MNAELDMRWFAATTLPRQELVAAENLKAQSFEFLLPRLRVTKRHARRVVEAIDPLFPGYIFIRMDPAVTAWRSINGTRGVGHLVMSGDRPVPARPGIVETILESIGPDGTVKFTDPIQPGARVRLLAGPFADVLGEVVSLDARGRVNLLLSLFGMSVYAEVKRSNLVAA</sequence>
<dbReference type="InterPro" id="IPR006645">
    <property type="entry name" value="NGN-like_dom"/>
</dbReference>
<dbReference type="CDD" id="cd09892">
    <property type="entry name" value="NGN_SP_RfaH"/>
    <property type="match status" value="1"/>
</dbReference>
<dbReference type="Pfam" id="PF02357">
    <property type="entry name" value="NusG"/>
    <property type="match status" value="1"/>
</dbReference>
<keyword evidence="2" id="KW-0805">Transcription regulation</keyword>
<dbReference type="SUPFAM" id="SSF82679">
    <property type="entry name" value="N-utilization substance G protein NusG, N-terminal domain"/>
    <property type="match status" value="1"/>
</dbReference>
<evidence type="ECO:0000313" key="5">
    <source>
        <dbReference type="EMBL" id="GLS19928.1"/>
    </source>
</evidence>
<evidence type="ECO:0000256" key="2">
    <source>
        <dbReference type="ARBA" id="ARBA00023015"/>
    </source>
</evidence>
<reference evidence="6" key="1">
    <citation type="journal article" date="2019" name="Int. J. Syst. Evol. Microbiol.">
        <title>The Global Catalogue of Microorganisms (GCM) 10K type strain sequencing project: providing services to taxonomists for standard genome sequencing and annotation.</title>
        <authorList>
            <consortium name="The Broad Institute Genomics Platform"/>
            <consortium name="The Broad Institute Genome Sequencing Center for Infectious Disease"/>
            <person name="Wu L."/>
            <person name="Ma J."/>
        </authorList>
    </citation>
    <scope>NUCLEOTIDE SEQUENCE [LARGE SCALE GENOMIC DNA]</scope>
    <source>
        <strain evidence="6">NBRC 101365</strain>
    </source>
</reference>
<accession>A0ABQ6CJP6</accession>
<dbReference type="SUPFAM" id="SSF50104">
    <property type="entry name" value="Translation proteins SH3-like domain"/>
    <property type="match status" value="1"/>
</dbReference>
<evidence type="ECO:0000259" key="4">
    <source>
        <dbReference type="SMART" id="SM00738"/>
    </source>
</evidence>
<evidence type="ECO:0000256" key="3">
    <source>
        <dbReference type="ARBA" id="ARBA00023163"/>
    </source>
</evidence>
<protein>
    <submittedName>
        <fullName evidence="5">Transcription antitermination protein RfaH</fullName>
    </submittedName>
</protein>
<dbReference type="InterPro" id="IPR043425">
    <property type="entry name" value="NusG-like"/>
</dbReference>
<keyword evidence="1" id="KW-0889">Transcription antitermination</keyword>
<dbReference type="Gene3D" id="3.30.70.940">
    <property type="entry name" value="NusG, N-terminal domain"/>
    <property type="match status" value="1"/>
</dbReference>
<evidence type="ECO:0000256" key="1">
    <source>
        <dbReference type="ARBA" id="ARBA00022814"/>
    </source>
</evidence>
<dbReference type="PANTHER" id="PTHR30265:SF7">
    <property type="entry name" value="TRANSCRIPTION ANTITERMINATION PROTEIN RFAH"/>
    <property type="match status" value="1"/>
</dbReference>
<name>A0ABQ6CJP6_9HYPH</name>
<dbReference type="RefSeq" id="WP_284312987.1">
    <property type="nucleotide sequence ID" value="NZ_BSPC01000026.1"/>
</dbReference>
<dbReference type="EMBL" id="BSPC01000026">
    <property type="protein sequence ID" value="GLS19928.1"/>
    <property type="molecule type" value="Genomic_DNA"/>
</dbReference>
<keyword evidence="3" id="KW-0804">Transcription</keyword>